<comment type="subcellular location">
    <subcellularLocation>
        <location evidence="1">Cell envelope</location>
    </subcellularLocation>
</comment>
<evidence type="ECO:0000313" key="6">
    <source>
        <dbReference type="EMBL" id="MBS2210449.1"/>
    </source>
</evidence>
<dbReference type="CDD" id="cd02966">
    <property type="entry name" value="TlpA_like_family"/>
    <property type="match status" value="1"/>
</dbReference>
<evidence type="ECO:0000256" key="4">
    <source>
        <dbReference type="ARBA" id="ARBA00023284"/>
    </source>
</evidence>
<dbReference type="PANTHER" id="PTHR42852:SF6">
    <property type="entry name" value="THIOL:DISULFIDE INTERCHANGE PROTEIN DSBE"/>
    <property type="match status" value="1"/>
</dbReference>
<evidence type="ECO:0000256" key="2">
    <source>
        <dbReference type="ARBA" id="ARBA00022748"/>
    </source>
</evidence>
<keyword evidence="4" id="KW-0676">Redox-active center</keyword>
<dbReference type="InterPro" id="IPR013766">
    <property type="entry name" value="Thioredoxin_domain"/>
</dbReference>
<proteinExistence type="predicted"/>
<evidence type="ECO:0000256" key="3">
    <source>
        <dbReference type="ARBA" id="ARBA00023157"/>
    </source>
</evidence>
<dbReference type="RefSeq" id="WP_212225604.1">
    <property type="nucleotide sequence ID" value="NZ_JAGUCN010000002.1"/>
</dbReference>
<dbReference type="InterPro" id="IPR050553">
    <property type="entry name" value="Thioredoxin_ResA/DsbE_sf"/>
</dbReference>
<reference evidence="6 7" key="1">
    <citation type="journal article" date="2014" name="Int. J. Syst. Evol. Microbiol.">
        <title>Carboxylicivirga gen. nov. in the family Marinilabiliaceae with two novel species, Carboxylicivirga mesophila sp. nov. and Carboxylicivirga taeanensis sp. nov., and reclassification of Cytophaga fermentans as Saccharicrinis fermentans gen. nov., comb. nov.</title>
        <authorList>
            <person name="Yang S.H."/>
            <person name="Seo H.S."/>
            <person name="Woo J.H."/>
            <person name="Oh H.M."/>
            <person name="Jang H."/>
            <person name="Lee J.H."/>
            <person name="Kim S.J."/>
            <person name="Kwon K.K."/>
        </authorList>
    </citation>
    <scope>NUCLEOTIDE SEQUENCE [LARGE SCALE GENOMIC DNA]</scope>
    <source>
        <strain evidence="6 7">JCM 18290</strain>
    </source>
</reference>
<keyword evidence="7" id="KW-1185">Reference proteome</keyword>
<dbReference type="Proteomes" id="UP000721861">
    <property type="component" value="Unassembled WGS sequence"/>
</dbReference>
<evidence type="ECO:0000259" key="5">
    <source>
        <dbReference type="PROSITE" id="PS51352"/>
    </source>
</evidence>
<dbReference type="Gene3D" id="3.40.30.10">
    <property type="entry name" value="Glutaredoxin"/>
    <property type="match status" value="1"/>
</dbReference>
<dbReference type="PROSITE" id="PS51352">
    <property type="entry name" value="THIOREDOXIN_2"/>
    <property type="match status" value="1"/>
</dbReference>
<name>A0ABS5K626_9BACT</name>
<protein>
    <submittedName>
        <fullName evidence="6">TlpA family protein disulfide reductase</fullName>
    </submittedName>
</protein>
<comment type="caution">
    <text evidence="6">The sequence shown here is derived from an EMBL/GenBank/DDBJ whole genome shotgun (WGS) entry which is preliminary data.</text>
</comment>
<dbReference type="InterPro" id="IPR000866">
    <property type="entry name" value="AhpC/TSA"/>
</dbReference>
<keyword evidence="2" id="KW-0201">Cytochrome c-type biogenesis</keyword>
<dbReference type="PROSITE" id="PS00194">
    <property type="entry name" value="THIOREDOXIN_1"/>
    <property type="match status" value="1"/>
</dbReference>
<evidence type="ECO:0000256" key="1">
    <source>
        <dbReference type="ARBA" id="ARBA00004196"/>
    </source>
</evidence>
<organism evidence="6 7">
    <name type="scientific">Carboxylicivirga mesophila</name>
    <dbReference type="NCBI Taxonomy" id="1166478"/>
    <lineage>
        <taxon>Bacteria</taxon>
        <taxon>Pseudomonadati</taxon>
        <taxon>Bacteroidota</taxon>
        <taxon>Bacteroidia</taxon>
        <taxon>Marinilabiliales</taxon>
        <taxon>Marinilabiliaceae</taxon>
        <taxon>Carboxylicivirga</taxon>
    </lineage>
</organism>
<dbReference type="SUPFAM" id="SSF52833">
    <property type="entry name" value="Thioredoxin-like"/>
    <property type="match status" value="1"/>
</dbReference>
<dbReference type="Pfam" id="PF00578">
    <property type="entry name" value="AhpC-TSA"/>
    <property type="match status" value="1"/>
</dbReference>
<feature type="domain" description="Thioredoxin" evidence="5">
    <location>
        <begin position="308"/>
        <end position="451"/>
    </location>
</feature>
<dbReference type="EMBL" id="JAGUCN010000002">
    <property type="protein sequence ID" value="MBS2210449.1"/>
    <property type="molecule type" value="Genomic_DNA"/>
</dbReference>
<accession>A0ABS5K626</accession>
<keyword evidence="3" id="KW-1015">Disulfide bond</keyword>
<dbReference type="PANTHER" id="PTHR42852">
    <property type="entry name" value="THIOL:DISULFIDE INTERCHANGE PROTEIN DSBE"/>
    <property type="match status" value="1"/>
</dbReference>
<gene>
    <name evidence="6" type="ORF">KEM09_03505</name>
</gene>
<dbReference type="InterPro" id="IPR017937">
    <property type="entry name" value="Thioredoxin_CS"/>
</dbReference>
<evidence type="ECO:0000313" key="7">
    <source>
        <dbReference type="Proteomes" id="UP000721861"/>
    </source>
</evidence>
<sequence length="451" mass="51554">MYLKRGLVLLSVLLGIINIQAQIRINGKLNAYKGSEVALFVVQEGTLKLYDSQQLEADSIFSFSIADAPSGFYYLGASENPKSVFDNLYLKAGQHAKLTIENQTIVSASLPNQEAFTYQQNWEMLKDEALDGAWTKARELEHVESILAKHHNALVDFIASLKSKDQTLNLLMKLVAQADFDMFWIRNFSMVQPEVKELLKQNTIMQEIYNRKLTSADILKIKDGAMAASLFPSFKAYWQMLKVDDYLSYSISVFDNDTLKGRYLTDHIIQRKISGSYFDKLIAEYGNLLVTDVQRNELKAYQSKIMKFARGAEAFDFAYPDSEGKMHALSDYKGKVVLVDVWATWCAPCKAEIPHLEKLIEHYRDNPNVVFIGVSIDKRKDKAKWEKFTKDHDMKGIQLLADYAFESDIIYDYEINGVPRFMLFDKAGKIVSVNAPRPSNPQLKKMIDEYL</sequence>
<dbReference type="InterPro" id="IPR036249">
    <property type="entry name" value="Thioredoxin-like_sf"/>
</dbReference>